<organism evidence="2 3">
    <name type="scientific">Micromonospora zhanjiangensis</name>
    <dbReference type="NCBI Taxonomy" id="1522057"/>
    <lineage>
        <taxon>Bacteria</taxon>
        <taxon>Bacillati</taxon>
        <taxon>Actinomycetota</taxon>
        <taxon>Actinomycetes</taxon>
        <taxon>Micromonosporales</taxon>
        <taxon>Micromonosporaceae</taxon>
        <taxon>Micromonospora</taxon>
    </lineage>
</organism>
<evidence type="ECO:0000256" key="1">
    <source>
        <dbReference type="SAM" id="MobiDB-lite"/>
    </source>
</evidence>
<evidence type="ECO:0000313" key="2">
    <source>
        <dbReference type="EMBL" id="MFC4105155.1"/>
    </source>
</evidence>
<dbReference type="Gene3D" id="2.30.110.10">
    <property type="entry name" value="Electron Transport, Fmn-binding Protein, Chain A"/>
    <property type="match status" value="1"/>
</dbReference>
<name>A0ABV8KGT7_9ACTN</name>
<dbReference type="EMBL" id="JBHSBN010000002">
    <property type="protein sequence ID" value="MFC4105155.1"/>
    <property type="molecule type" value="Genomic_DNA"/>
</dbReference>
<proteinExistence type="predicted"/>
<dbReference type="InterPro" id="IPR012349">
    <property type="entry name" value="Split_barrel_FMN-bd"/>
</dbReference>
<sequence length="207" mass="23057">MSERTTTIRPGSGKPWWRHPNTAALRWMYRTGRPNRLAAGMNRFGSLLGAYGVGPERMVALEVPGRRTGRMISLPVVVADHQGERYLVSMLGTGAGWVANVRAAEGRVTLRYRVRRPVRLVEVPPAERAPILRRYLELAPGARPHVPVDRRSALAEFERIAARYPVFRIEPDPTAEAGQAHTGQAHTGRAGTGQSGPAGWFRRRRNR</sequence>
<protein>
    <submittedName>
        <fullName evidence="2">Nitroreductase family deazaflavin-dependent oxidoreductase</fullName>
    </submittedName>
</protein>
<accession>A0ABV8KGT7</accession>
<dbReference type="Proteomes" id="UP001595868">
    <property type="component" value="Unassembled WGS sequence"/>
</dbReference>
<dbReference type="RefSeq" id="WP_377542155.1">
    <property type="nucleotide sequence ID" value="NZ_JBHSBN010000002.1"/>
</dbReference>
<reference evidence="3" key="1">
    <citation type="journal article" date="2019" name="Int. J. Syst. Evol. Microbiol.">
        <title>The Global Catalogue of Microorganisms (GCM) 10K type strain sequencing project: providing services to taxonomists for standard genome sequencing and annotation.</title>
        <authorList>
            <consortium name="The Broad Institute Genomics Platform"/>
            <consortium name="The Broad Institute Genome Sequencing Center for Infectious Disease"/>
            <person name="Wu L."/>
            <person name="Ma J."/>
        </authorList>
    </citation>
    <scope>NUCLEOTIDE SEQUENCE [LARGE SCALE GENOMIC DNA]</scope>
    <source>
        <strain evidence="3">2902at01</strain>
    </source>
</reference>
<gene>
    <name evidence="2" type="ORF">ACFOX0_04265</name>
</gene>
<feature type="region of interest" description="Disordered" evidence="1">
    <location>
        <begin position="175"/>
        <end position="207"/>
    </location>
</feature>
<comment type="caution">
    <text evidence="2">The sequence shown here is derived from an EMBL/GenBank/DDBJ whole genome shotgun (WGS) entry which is preliminary data.</text>
</comment>
<evidence type="ECO:0000313" key="3">
    <source>
        <dbReference type="Proteomes" id="UP001595868"/>
    </source>
</evidence>
<keyword evidence="3" id="KW-1185">Reference proteome</keyword>